<evidence type="ECO:0000313" key="2">
    <source>
        <dbReference type="Proteomes" id="UP000061569"/>
    </source>
</evidence>
<gene>
    <name evidence="1" type="ORF">GLE_4508</name>
</gene>
<name>A0A0S2DN64_LYSEN</name>
<dbReference type="AlphaFoldDB" id="A0A0S2DN64"/>
<proteinExistence type="predicted"/>
<dbReference type="Proteomes" id="UP000061569">
    <property type="component" value="Chromosome"/>
</dbReference>
<reference evidence="1 2" key="1">
    <citation type="submission" date="2015-11" db="EMBL/GenBank/DDBJ databases">
        <title>Genome sequences of Lysobacter enzymogenes strain C3 and Lysobacter antibioticus ATCC 29479.</title>
        <authorList>
            <person name="Kobayashi D.Y."/>
        </authorList>
    </citation>
    <scope>NUCLEOTIDE SEQUENCE [LARGE SCALE GENOMIC DNA]</scope>
    <source>
        <strain evidence="1 2">C3</strain>
    </source>
</reference>
<dbReference type="PATRIC" id="fig|69.6.peg.4444"/>
<organism evidence="1 2">
    <name type="scientific">Lysobacter enzymogenes</name>
    <dbReference type="NCBI Taxonomy" id="69"/>
    <lineage>
        <taxon>Bacteria</taxon>
        <taxon>Pseudomonadati</taxon>
        <taxon>Pseudomonadota</taxon>
        <taxon>Gammaproteobacteria</taxon>
        <taxon>Lysobacterales</taxon>
        <taxon>Lysobacteraceae</taxon>
        <taxon>Lysobacter</taxon>
    </lineage>
</organism>
<sequence>MGCDIDLYAERRDNEGLYRPLSTSGLLSHRNYWRFSFLAGIRNSFNVVPISEPRGLPVDVSREIAAECERQEGDAVAQSWLSLEELLAFDYDAPLRFREGGRGDNCAEATYREFLDADFVSELRELQALGAERIVFWFDG</sequence>
<evidence type="ECO:0000313" key="1">
    <source>
        <dbReference type="EMBL" id="ALN59849.1"/>
    </source>
</evidence>
<dbReference type="EMBL" id="CP013140">
    <property type="protein sequence ID" value="ALN59849.1"/>
    <property type="molecule type" value="Genomic_DNA"/>
</dbReference>
<protein>
    <submittedName>
        <fullName evidence="1">Uncharacterized protein</fullName>
    </submittedName>
</protein>
<dbReference type="KEGG" id="lez:GLE_4508"/>
<dbReference type="STRING" id="69.GLE_4508"/>
<dbReference type="OrthoDB" id="3464282at2"/>
<accession>A0A0S2DN64</accession>